<proteinExistence type="predicted"/>
<accession>A0A3G9JG90</accession>
<name>A0A3G9JG90_MICVR</name>
<feature type="chain" id="PRO_5018035074" description="Ice-binding protein C-terminal domain-containing protein" evidence="1">
    <location>
        <begin position="35"/>
        <end position="243"/>
    </location>
</feature>
<reference evidence="3 4" key="1">
    <citation type="submission" date="2018-11" db="EMBL/GenBank/DDBJ databases">
        <title>Complete genome sequence of Microcystis aeruginosa NIES-102.</title>
        <authorList>
            <person name="Yamaguchi H."/>
            <person name="Suzuki S."/>
            <person name="Kawachi M."/>
        </authorList>
    </citation>
    <scope>NUCLEOTIDE SEQUENCE [LARGE SCALE GENOMIC DNA]</scope>
    <source>
        <strain evidence="3 4">NIES-102</strain>
    </source>
</reference>
<dbReference type="Pfam" id="PF07589">
    <property type="entry name" value="PEP-CTERM"/>
    <property type="match status" value="1"/>
</dbReference>
<feature type="signal peptide" evidence="1">
    <location>
        <begin position="1"/>
        <end position="34"/>
    </location>
</feature>
<dbReference type="EMBL" id="AP019314">
    <property type="protein sequence ID" value="BBH39603.1"/>
    <property type="molecule type" value="Genomic_DNA"/>
</dbReference>
<protein>
    <recommendedName>
        <fullName evidence="2">Ice-binding protein C-terminal domain-containing protein</fullName>
    </recommendedName>
</protein>
<evidence type="ECO:0000313" key="4">
    <source>
        <dbReference type="Proteomes" id="UP000278152"/>
    </source>
</evidence>
<keyword evidence="1" id="KW-0732">Signal</keyword>
<dbReference type="AlphaFoldDB" id="A0A3G9JG90"/>
<dbReference type="NCBIfam" id="TIGR02595">
    <property type="entry name" value="PEP_CTERM"/>
    <property type="match status" value="1"/>
</dbReference>
<evidence type="ECO:0000259" key="2">
    <source>
        <dbReference type="Pfam" id="PF07589"/>
    </source>
</evidence>
<dbReference type="KEGG" id="mvz:myaer102_21390"/>
<dbReference type="RefSeq" id="WP_232023836.1">
    <property type="nucleotide sequence ID" value="NZ_AP019314.1"/>
</dbReference>
<evidence type="ECO:0000313" key="3">
    <source>
        <dbReference type="EMBL" id="BBH39603.1"/>
    </source>
</evidence>
<organism evidence="3 4">
    <name type="scientific">Microcystis viridis NIES-102</name>
    <dbReference type="NCBI Taxonomy" id="213615"/>
    <lineage>
        <taxon>Bacteria</taxon>
        <taxon>Bacillati</taxon>
        <taxon>Cyanobacteriota</taxon>
        <taxon>Cyanophyceae</taxon>
        <taxon>Oscillatoriophycideae</taxon>
        <taxon>Chroococcales</taxon>
        <taxon>Microcystaceae</taxon>
        <taxon>Microcystis</taxon>
    </lineage>
</organism>
<dbReference type="Proteomes" id="UP000278152">
    <property type="component" value="Chromosome"/>
</dbReference>
<evidence type="ECO:0000256" key="1">
    <source>
        <dbReference type="SAM" id="SignalP"/>
    </source>
</evidence>
<feature type="domain" description="Ice-binding protein C-terminal" evidence="2">
    <location>
        <begin position="218"/>
        <end position="241"/>
    </location>
</feature>
<sequence length="243" mass="25274">MHNSVMLTTNKLTKILSGVATLGIATAIAAPAQAATFTVPLDAMGRGMVDTELVDIAGPGYGLSIGGMVYDSVTLGDKVFSDFSVVADVAAGDDLSFILVGGVWTVQYNPAGMGRDQGQLHYQVAITDPTMYFDSVSFDTDISGMGGTYKATKEIKTLAGASLLTLESLNGSEDMGSLAPYMVQSIKVIDTYGVISDGGMSLLQSSTNDFTCCGLIRVPEPGTILGLLAVGGLGMVSRFKKQK</sequence>
<gene>
    <name evidence="3" type="ORF">myaer102_21390</name>
</gene>
<dbReference type="InterPro" id="IPR013424">
    <property type="entry name" value="Ice-binding_C"/>
</dbReference>